<dbReference type="HOGENOM" id="CLU_1511242_0_0_1"/>
<accession>R9PK75</accession>
<dbReference type="OrthoDB" id="3821113at2759"/>
<dbReference type="GeneID" id="24111381"/>
<dbReference type="GO" id="GO:0005739">
    <property type="term" value="C:mitochondrion"/>
    <property type="evidence" value="ECO:0007669"/>
    <property type="project" value="InterPro"/>
</dbReference>
<dbReference type="RefSeq" id="XP_012192102.1">
    <property type="nucleotide sequence ID" value="XM_012336712.1"/>
</dbReference>
<dbReference type="eggNOG" id="ENOG502R6RP">
    <property type="taxonomic scope" value="Eukaryota"/>
</dbReference>
<keyword evidence="2" id="KW-1185">Reference proteome</keyword>
<name>R9PK75_PSEHS</name>
<dbReference type="InterPro" id="IPR034595">
    <property type="entry name" value="NDUFAF8"/>
</dbReference>
<evidence type="ECO:0000313" key="1">
    <source>
        <dbReference type="EMBL" id="GAC98515.1"/>
    </source>
</evidence>
<sequence>MRPGGIKQRDVAPVQTFAKAAAKCSSEARIYGQCVTANYENIERNMCQKEFIAFKACVQQRIHTNVMDDEKLRPYHSCFIVGRRSEPVDNLRVPERRSRPVRLMCINVISEQLSSALTDAGRFRRLLVINLRYDSLSALMHERAGQVMSPTTDDECLSLVASLSELGKAIGQPRTQEL</sequence>
<dbReference type="AlphaFoldDB" id="R9PK75"/>
<evidence type="ECO:0000313" key="2">
    <source>
        <dbReference type="Proteomes" id="UP000014071"/>
    </source>
</evidence>
<dbReference type="GO" id="GO:0032981">
    <property type="term" value="P:mitochondrial respiratory chain complex I assembly"/>
    <property type="evidence" value="ECO:0007669"/>
    <property type="project" value="InterPro"/>
</dbReference>
<gene>
    <name evidence="1" type="ORF">PHSY_006109</name>
</gene>
<dbReference type="PANTHER" id="PTHR34561">
    <property type="entry name" value="NADH DEHYDROGENASE [UBIQUINONE] 1 ALPHA SUBCOMPLEX ASSEMBLY FACTOR 8"/>
    <property type="match status" value="1"/>
</dbReference>
<dbReference type="PANTHER" id="PTHR34561:SF1">
    <property type="entry name" value="NADH DEHYDROGENASE [UBIQUINONE] 1 ALPHA SUBCOMPLEX ASSEMBLY FACTOR 8"/>
    <property type="match status" value="1"/>
</dbReference>
<proteinExistence type="predicted"/>
<dbReference type="Proteomes" id="UP000014071">
    <property type="component" value="Unassembled WGS sequence"/>
</dbReference>
<reference evidence="2" key="1">
    <citation type="journal article" date="2013" name="Genome Announc.">
        <title>Draft genome sequence of the basidiomycetous yeast-like fungus Pseudozyma hubeiensis SY62, which produces an abundant amount of the biosurfactant mannosylerythritol lipids.</title>
        <authorList>
            <person name="Konishi M."/>
            <person name="Hatada Y."/>
            <person name="Horiuchi J."/>
        </authorList>
    </citation>
    <scope>NUCLEOTIDE SEQUENCE [LARGE SCALE GENOMIC DNA]</scope>
    <source>
        <strain evidence="2">SY62</strain>
    </source>
</reference>
<dbReference type="EMBL" id="DF238821">
    <property type="protein sequence ID" value="GAC98515.1"/>
    <property type="molecule type" value="Genomic_DNA"/>
</dbReference>
<protein>
    <submittedName>
        <fullName evidence="1">Uncharacterized protein</fullName>
    </submittedName>
</protein>
<organism evidence="1 2">
    <name type="scientific">Pseudozyma hubeiensis (strain SY62)</name>
    <name type="common">Yeast</name>
    <dbReference type="NCBI Taxonomy" id="1305764"/>
    <lineage>
        <taxon>Eukaryota</taxon>
        <taxon>Fungi</taxon>
        <taxon>Dikarya</taxon>
        <taxon>Basidiomycota</taxon>
        <taxon>Ustilaginomycotina</taxon>
        <taxon>Ustilaginomycetes</taxon>
        <taxon>Ustilaginales</taxon>
        <taxon>Ustilaginaceae</taxon>
        <taxon>Pseudozyma</taxon>
    </lineage>
</organism>